<comment type="subcellular location">
    <subcellularLocation>
        <location evidence="1">Cell inner membrane</location>
        <topology evidence="1">Multi-pass membrane protein</topology>
    </subcellularLocation>
</comment>
<feature type="transmembrane region" description="Helical" evidence="6">
    <location>
        <begin position="56"/>
        <end position="76"/>
    </location>
</feature>
<keyword evidence="5 6" id="KW-0472">Membrane</keyword>
<dbReference type="EMBL" id="JAQQXT010000004">
    <property type="protein sequence ID" value="MDC8771468.1"/>
    <property type="molecule type" value="Genomic_DNA"/>
</dbReference>
<evidence type="ECO:0000256" key="3">
    <source>
        <dbReference type="ARBA" id="ARBA00022692"/>
    </source>
</evidence>
<keyword evidence="4 6" id="KW-1133">Transmembrane helix</keyword>
<feature type="transmembrane region" description="Helical" evidence="6">
    <location>
        <begin position="349"/>
        <end position="368"/>
    </location>
</feature>
<accession>A0ABT5KC16</accession>
<dbReference type="SUPFAM" id="SSF103473">
    <property type="entry name" value="MFS general substrate transporter"/>
    <property type="match status" value="1"/>
</dbReference>
<dbReference type="PANTHER" id="PTHR43702:SF12">
    <property type="entry name" value="N-ACETYL GLUCOSAMINE TRANSPORTER NAGP"/>
    <property type="match status" value="1"/>
</dbReference>
<sequence length="427" mass="46067">MSKKVSDKMSNMAQRYGIVIYILVIWFAISFVTNLIGPLMPVLIQDFKLSLGMAGFLPFSFFLAYGLVSIPGGILVERRGARFTLMLAFALNLIGALAIAVQPVFAVVIGGLFVIGLGMALLQVVINPLMRTAGGEANFAFFSVMGQLVFGLASFISPWVFQWMMTRSVTAPGGLVWVDFYWAFVAAFVALLLLNQRLPLPTVDLKDDERMGGMKAYRELLSRIDVWLYFLAIVAYVGTEQTLANWMSQFLSSQHGLSATAEGADAVGQFWGLMSLGCLLGLLLLKLMDSRRVLMLFVLGAMACVAAALYGSAATALWAFPAAGFCLSVMFSVLFSLALNSVPMHHGAFSGILCTGILGGAVLPMLVGQLGEAIGLRLAMSSVFISLAYILSVAFWARPLVANKTVRLTELLSSRRRPAASPAQNPP</sequence>
<evidence type="ECO:0000313" key="8">
    <source>
        <dbReference type="EMBL" id="MDC8771468.1"/>
    </source>
</evidence>
<feature type="transmembrane region" description="Helical" evidence="6">
    <location>
        <begin position="20"/>
        <end position="44"/>
    </location>
</feature>
<feature type="domain" description="Major facilitator superfamily (MFS) profile" evidence="7">
    <location>
        <begin position="18"/>
        <end position="406"/>
    </location>
</feature>
<evidence type="ECO:0000256" key="4">
    <source>
        <dbReference type="ARBA" id="ARBA00022989"/>
    </source>
</evidence>
<dbReference type="PANTHER" id="PTHR43702">
    <property type="entry name" value="L-FUCOSE-PROTON SYMPORTER"/>
    <property type="match status" value="1"/>
</dbReference>
<dbReference type="Gene3D" id="1.20.1250.20">
    <property type="entry name" value="MFS general substrate transporter like domains"/>
    <property type="match status" value="2"/>
</dbReference>
<gene>
    <name evidence="8" type="ORF">PRZ03_07775</name>
</gene>
<dbReference type="InterPro" id="IPR036259">
    <property type="entry name" value="MFS_trans_sf"/>
</dbReference>
<feature type="transmembrane region" description="Helical" evidence="6">
    <location>
        <begin position="374"/>
        <end position="397"/>
    </location>
</feature>
<feature type="transmembrane region" description="Helical" evidence="6">
    <location>
        <begin position="292"/>
        <end position="310"/>
    </location>
</feature>
<keyword evidence="3 6" id="KW-0812">Transmembrane</keyword>
<dbReference type="InterPro" id="IPR050375">
    <property type="entry name" value="MFS_TsgA-like"/>
</dbReference>
<dbReference type="RefSeq" id="WP_273599764.1">
    <property type="nucleotide sequence ID" value="NZ_JAQQXT010000004.1"/>
</dbReference>
<feature type="transmembrane region" description="Helical" evidence="6">
    <location>
        <begin position="138"/>
        <end position="160"/>
    </location>
</feature>
<evidence type="ECO:0000313" key="9">
    <source>
        <dbReference type="Proteomes" id="UP001221189"/>
    </source>
</evidence>
<dbReference type="InterPro" id="IPR020846">
    <property type="entry name" value="MFS_dom"/>
</dbReference>
<evidence type="ECO:0000256" key="1">
    <source>
        <dbReference type="ARBA" id="ARBA00004429"/>
    </source>
</evidence>
<comment type="caution">
    <text evidence="8">The sequence shown here is derived from an EMBL/GenBank/DDBJ whole genome shotgun (WGS) entry which is preliminary data.</text>
</comment>
<organism evidence="8 9">
    <name type="scientific">Roseateles albus</name>
    <dbReference type="NCBI Taxonomy" id="2987525"/>
    <lineage>
        <taxon>Bacteria</taxon>
        <taxon>Pseudomonadati</taxon>
        <taxon>Pseudomonadota</taxon>
        <taxon>Betaproteobacteria</taxon>
        <taxon>Burkholderiales</taxon>
        <taxon>Sphaerotilaceae</taxon>
        <taxon>Roseateles</taxon>
    </lineage>
</organism>
<evidence type="ECO:0000256" key="6">
    <source>
        <dbReference type="SAM" id="Phobius"/>
    </source>
</evidence>
<evidence type="ECO:0000259" key="7">
    <source>
        <dbReference type="PROSITE" id="PS50850"/>
    </source>
</evidence>
<keyword evidence="2" id="KW-1003">Cell membrane</keyword>
<protein>
    <submittedName>
        <fullName evidence="8">MFS transporter</fullName>
    </submittedName>
</protein>
<dbReference type="PROSITE" id="PS50850">
    <property type="entry name" value="MFS"/>
    <property type="match status" value="1"/>
</dbReference>
<feature type="transmembrane region" description="Helical" evidence="6">
    <location>
        <begin position="266"/>
        <end position="285"/>
    </location>
</feature>
<feature type="transmembrane region" description="Helical" evidence="6">
    <location>
        <begin position="220"/>
        <end position="238"/>
    </location>
</feature>
<dbReference type="Pfam" id="PF07690">
    <property type="entry name" value="MFS_1"/>
    <property type="match status" value="1"/>
</dbReference>
<name>A0ABT5KC16_9BURK</name>
<dbReference type="Proteomes" id="UP001221189">
    <property type="component" value="Unassembled WGS sequence"/>
</dbReference>
<feature type="transmembrane region" description="Helical" evidence="6">
    <location>
        <begin position="316"/>
        <end position="337"/>
    </location>
</feature>
<evidence type="ECO:0000256" key="2">
    <source>
        <dbReference type="ARBA" id="ARBA00022475"/>
    </source>
</evidence>
<reference evidence="8 9" key="1">
    <citation type="submission" date="2022-10" db="EMBL/GenBank/DDBJ databases">
        <title>Paucibacter sp. hw1 Genome sequencing.</title>
        <authorList>
            <person name="Park S."/>
        </authorList>
    </citation>
    <scope>NUCLEOTIDE SEQUENCE [LARGE SCALE GENOMIC DNA]</scope>
    <source>
        <strain evidence="9">hw1</strain>
    </source>
</reference>
<evidence type="ECO:0000256" key="5">
    <source>
        <dbReference type="ARBA" id="ARBA00023136"/>
    </source>
</evidence>
<proteinExistence type="predicted"/>
<feature type="transmembrane region" description="Helical" evidence="6">
    <location>
        <begin position="107"/>
        <end position="126"/>
    </location>
</feature>
<keyword evidence="9" id="KW-1185">Reference proteome</keyword>
<dbReference type="InterPro" id="IPR011701">
    <property type="entry name" value="MFS"/>
</dbReference>
<feature type="transmembrane region" description="Helical" evidence="6">
    <location>
        <begin position="180"/>
        <end position="200"/>
    </location>
</feature>
<feature type="transmembrane region" description="Helical" evidence="6">
    <location>
        <begin position="83"/>
        <end position="101"/>
    </location>
</feature>